<dbReference type="EMBL" id="CP089291">
    <property type="protein sequence ID" value="UOF92172.1"/>
    <property type="molecule type" value="Genomic_DNA"/>
</dbReference>
<organism evidence="2 3">
    <name type="scientific">Fodinisporobacter ferrooxydans</name>
    <dbReference type="NCBI Taxonomy" id="2901836"/>
    <lineage>
        <taxon>Bacteria</taxon>
        <taxon>Bacillati</taxon>
        <taxon>Bacillota</taxon>
        <taxon>Bacilli</taxon>
        <taxon>Bacillales</taxon>
        <taxon>Alicyclobacillaceae</taxon>
        <taxon>Fodinisporobacter</taxon>
    </lineage>
</organism>
<dbReference type="RefSeq" id="WP_347438858.1">
    <property type="nucleotide sequence ID" value="NZ_CP089291.1"/>
</dbReference>
<gene>
    <name evidence="2" type="ORF">LSG31_08235</name>
</gene>
<keyword evidence="3" id="KW-1185">Reference proteome</keyword>
<feature type="domain" description="DUF4931" evidence="1">
    <location>
        <begin position="30"/>
        <end position="136"/>
    </location>
</feature>
<dbReference type="InterPro" id="IPR036265">
    <property type="entry name" value="HIT-like_sf"/>
</dbReference>
<protein>
    <submittedName>
        <fullName evidence="2">DUF4931 domain-containing protein</fullName>
    </submittedName>
</protein>
<dbReference type="PANTHER" id="PTHR42763:SF2">
    <property type="entry name" value="ADP-GLUCOSE PHOSPHORYLASE"/>
    <property type="match status" value="1"/>
</dbReference>
<dbReference type="SUPFAM" id="SSF54197">
    <property type="entry name" value="HIT-like"/>
    <property type="match status" value="2"/>
</dbReference>
<dbReference type="InterPro" id="IPR001937">
    <property type="entry name" value="GalP_UDPtransf1"/>
</dbReference>
<dbReference type="InterPro" id="IPR046322">
    <property type="entry name" value="DUF4931"/>
</dbReference>
<dbReference type="PANTHER" id="PTHR42763">
    <property type="entry name" value="ADP-GLUCOSE PHOSPHORYLASE"/>
    <property type="match status" value="1"/>
</dbReference>
<dbReference type="PIRSF" id="PIRSF000808">
    <property type="entry name" value="GalT"/>
    <property type="match status" value="1"/>
</dbReference>
<dbReference type="Proteomes" id="UP000830167">
    <property type="component" value="Chromosome"/>
</dbReference>
<dbReference type="Pfam" id="PF16285">
    <property type="entry name" value="DUF4931_N"/>
    <property type="match status" value="1"/>
</dbReference>
<evidence type="ECO:0000313" key="2">
    <source>
        <dbReference type="EMBL" id="UOF92172.1"/>
    </source>
</evidence>
<proteinExistence type="predicted"/>
<name>A0ABY4CNV6_9BACL</name>
<evidence type="ECO:0000313" key="3">
    <source>
        <dbReference type="Proteomes" id="UP000830167"/>
    </source>
</evidence>
<reference evidence="2" key="1">
    <citation type="submission" date="2021-12" db="EMBL/GenBank/DDBJ databases">
        <title>Alicyclobacillaceae gen. nov., sp. nov., isolated from chalcocite enrichment system.</title>
        <authorList>
            <person name="Jiang Z."/>
        </authorList>
    </citation>
    <scope>NUCLEOTIDE SEQUENCE</scope>
    <source>
        <strain evidence="2">MYW30-H2</strain>
    </source>
</reference>
<accession>A0ABY4CNV6</accession>
<dbReference type="InterPro" id="IPR053177">
    <property type="entry name" value="ADP-glucose_phosphorylase"/>
</dbReference>
<sequence>MNHKRIHPLTGDEILFVDHTGKENGYLSGNCPFCDRKHLQIIAESENSSIYSIVNKYPVVDDTMRQELIIESDLHDDKFSTMSQIHVEQLLLFIQERIRALQELPNIRYVSYFRNFGFGSGGTQPHPHSQLYALNYIPPMIRQEEQGFIHYLQSKGVCPLCHEIQTAKFRVLFKNTEFQAIAPYASQYPYELWILPTEHFMSFSLVPKHSIKELAEVFHAAMIAFERFFTKHPFNIVLHDGTMPSSHFRFVVYPRLFAPSGFSMSMGSKINGTLPEKAIDKLKSFLPKIVT</sequence>
<dbReference type="Gene3D" id="3.30.428.10">
    <property type="entry name" value="HIT-like"/>
    <property type="match status" value="2"/>
</dbReference>
<evidence type="ECO:0000259" key="1">
    <source>
        <dbReference type="Pfam" id="PF16285"/>
    </source>
</evidence>